<dbReference type="InterPro" id="IPR044974">
    <property type="entry name" value="Disease_R_plants"/>
</dbReference>
<gene>
    <name evidence="5" type="ORF">ERUC_LOCUS7295</name>
</gene>
<evidence type="ECO:0000313" key="5">
    <source>
        <dbReference type="EMBL" id="CAH8314944.1"/>
    </source>
</evidence>
<dbReference type="InterPro" id="IPR036390">
    <property type="entry name" value="WH_DNA-bd_sf"/>
</dbReference>
<dbReference type="SUPFAM" id="SSF52058">
    <property type="entry name" value="L domain-like"/>
    <property type="match status" value="1"/>
</dbReference>
<feature type="region of interest" description="Disordered" evidence="3">
    <location>
        <begin position="664"/>
        <end position="700"/>
    </location>
</feature>
<evidence type="ECO:0000259" key="4">
    <source>
        <dbReference type="Pfam" id="PF23282"/>
    </source>
</evidence>
<dbReference type="InterPro" id="IPR058192">
    <property type="entry name" value="WHD_ROQ1-like"/>
</dbReference>
<keyword evidence="2" id="KW-0677">Repeat</keyword>
<organism evidence="5 6">
    <name type="scientific">Eruca vesicaria subsp. sativa</name>
    <name type="common">Garden rocket</name>
    <name type="synonym">Eruca sativa</name>
    <dbReference type="NCBI Taxonomy" id="29727"/>
    <lineage>
        <taxon>Eukaryota</taxon>
        <taxon>Viridiplantae</taxon>
        <taxon>Streptophyta</taxon>
        <taxon>Embryophyta</taxon>
        <taxon>Tracheophyta</taxon>
        <taxon>Spermatophyta</taxon>
        <taxon>Magnoliopsida</taxon>
        <taxon>eudicotyledons</taxon>
        <taxon>Gunneridae</taxon>
        <taxon>Pentapetalae</taxon>
        <taxon>rosids</taxon>
        <taxon>malvids</taxon>
        <taxon>Brassicales</taxon>
        <taxon>Brassicaceae</taxon>
        <taxon>Brassiceae</taxon>
        <taxon>Eruca</taxon>
    </lineage>
</organism>
<dbReference type="Pfam" id="PF07725">
    <property type="entry name" value="LRR_3"/>
    <property type="match status" value="1"/>
</dbReference>
<evidence type="ECO:0000256" key="2">
    <source>
        <dbReference type="ARBA" id="ARBA00022737"/>
    </source>
</evidence>
<dbReference type="InterPro" id="IPR001611">
    <property type="entry name" value="Leu-rich_rpt"/>
</dbReference>
<dbReference type="InterPro" id="IPR032675">
    <property type="entry name" value="LRR_dom_sf"/>
</dbReference>
<feature type="domain" description="Disease resistance protein Roq1-like winged-helix" evidence="4">
    <location>
        <begin position="28"/>
        <end position="95"/>
    </location>
</feature>
<dbReference type="InterPro" id="IPR011713">
    <property type="entry name" value="Leu-rich_rpt_3"/>
</dbReference>
<dbReference type="Pfam" id="PF00560">
    <property type="entry name" value="LRR_1"/>
    <property type="match status" value="2"/>
</dbReference>
<keyword evidence="6" id="KW-1185">Reference proteome</keyword>
<dbReference type="AlphaFoldDB" id="A0ABC8J6H3"/>
<keyword evidence="1" id="KW-0433">Leucine-rich repeat</keyword>
<dbReference type="EMBL" id="CAKOAT010081821">
    <property type="protein sequence ID" value="CAH8314944.1"/>
    <property type="molecule type" value="Genomic_DNA"/>
</dbReference>
<sequence>MEITFRNLKICTPRLIHDLLKSSYETLNDNEKEIFLDIACFFKGEDVDYVKQLLEGCGLFPHVGIDVLVEKCLVTILENRVKMHRIIKRFGKEINNKETTWLKRGCRLWGFSAEEFLLEDEKLEEKGHLKATCKRYLVAEDIKAISLDTTFSRLVLKPTAFENLLNLRFLKISCYSKENSYGVHLPEGLNSLPDGLRLLHWENYPLQSLPQGFDSGHLVELNMPFSQLQKLWRRTKNLNMLKIVRLSCSEHLTEVEDICKAQNIELIDLACCTKLKSFPATDQLQHLRVVNLSGCTEIKSFPEFSPNIEELNLQETGIRELQISTGKANNLKTLNLSGCSSLVQLPSSIGDATNLKKLYLAGCSSLMLLPSSIGKESKLEILDLSNCSSLIELPSSIGNATNLECLNLEYCSSLVKLPSSLGNATKLKKLCLRGCSALVKLPSSIGNAISLQDLNLEYCSSLVELPSSFANANNLKKLYLTGCSSLDELPSSIRNSTSLISIDLNDDNSLPIVTVSDNSGSRCIEVRRAKGGNFYVLEGEQQDEGFLYLSFLLYENELPRISVFPFYQNDDTTYKASSEIVEELQLTDLHVTTFIAELIDIVLVNLIPDWKADVPVDYLIHSHLNQNLTSHRNKGMTQREEESVFQDTMSVSRLSWNSESTRLEEVSKHCVDETEEKEGSSSQEANEPVSLEEEERLRQEMENEIEAKYQEEMEEIERKREQAIMEMRKKLSQGKKRKS</sequence>
<name>A0ABC8J6H3_ERUVS</name>
<dbReference type="Pfam" id="PF23282">
    <property type="entry name" value="WHD_ROQ1"/>
    <property type="match status" value="1"/>
</dbReference>
<evidence type="ECO:0000313" key="6">
    <source>
        <dbReference type="Proteomes" id="UP001642260"/>
    </source>
</evidence>
<dbReference type="PANTHER" id="PTHR11017">
    <property type="entry name" value="LEUCINE-RICH REPEAT-CONTAINING PROTEIN"/>
    <property type="match status" value="1"/>
</dbReference>
<dbReference type="Proteomes" id="UP001642260">
    <property type="component" value="Unassembled WGS sequence"/>
</dbReference>
<evidence type="ECO:0000256" key="3">
    <source>
        <dbReference type="SAM" id="MobiDB-lite"/>
    </source>
</evidence>
<dbReference type="Gene3D" id="3.80.10.10">
    <property type="entry name" value="Ribonuclease Inhibitor"/>
    <property type="match status" value="3"/>
</dbReference>
<reference evidence="5 6" key="1">
    <citation type="submission" date="2022-03" db="EMBL/GenBank/DDBJ databases">
        <authorList>
            <person name="Macdonald S."/>
            <person name="Ahmed S."/>
            <person name="Newling K."/>
        </authorList>
    </citation>
    <scope>NUCLEOTIDE SEQUENCE [LARGE SCALE GENOMIC DNA]</scope>
</reference>
<protein>
    <recommendedName>
        <fullName evidence="4">Disease resistance protein Roq1-like winged-helix domain-containing protein</fullName>
    </recommendedName>
</protein>
<evidence type="ECO:0000256" key="1">
    <source>
        <dbReference type="ARBA" id="ARBA00022614"/>
    </source>
</evidence>
<comment type="caution">
    <text evidence="5">The sequence shown here is derived from an EMBL/GenBank/DDBJ whole genome shotgun (WGS) entry which is preliminary data.</text>
</comment>
<dbReference type="SUPFAM" id="SSF46785">
    <property type="entry name" value="Winged helix' DNA-binding domain"/>
    <property type="match status" value="1"/>
</dbReference>
<accession>A0ABC8J6H3</accession>
<proteinExistence type="predicted"/>
<dbReference type="PANTHER" id="PTHR11017:SF518">
    <property type="entry name" value="DISEASE RESISTANCE PROTEIN (TIR-NBS-LRR CLASS)-RELATED"/>
    <property type="match status" value="1"/>
</dbReference>